<keyword evidence="2" id="KW-0238">DNA-binding</keyword>
<protein>
    <submittedName>
        <fullName evidence="5">MarR family transcriptional regulator</fullName>
    </submittedName>
</protein>
<dbReference type="Pfam" id="PF01047">
    <property type="entry name" value="MarR"/>
    <property type="match status" value="1"/>
</dbReference>
<dbReference type="SUPFAM" id="SSF46785">
    <property type="entry name" value="Winged helix' DNA-binding domain"/>
    <property type="match status" value="1"/>
</dbReference>
<accession>A0A9W6NUA3</accession>
<dbReference type="GO" id="GO:0003677">
    <property type="term" value="F:DNA binding"/>
    <property type="evidence" value="ECO:0007669"/>
    <property type="project" value="UniProtKB-KW"/>
</dbReference>
<proteinExistence type="predicted"/>
<dbReference type="InterPro" id="IPR039422">
    <property type="entry name" value="MarR/SlyA-like"/>
</dbReference>
<dbReference type="PROSITE" id="PS50995">
    <property type="entry name" value="HTH_MARR_2"/>
    <property type="match status" value="1"/>
</dbReference>
<organism evidence="5 6">
    <name type="scientific">Pseudonocardia halophobica</name>
    <dbReference type="NCBI Taxonomy" id="29401"/>
    <lineage>
        <taxon>Bacteria</taxon>
        <taxon>Bacillati</taxon>
        <taxon>Actinomycetota</taxon>
        <taxon>Actinomycetes</taxon>
        <taxon>Pseudonocardiales</taxon>
        <taxon>Pseudonocardiaceae</taxon>
        <taxon>Pseudonocardia</taxon>
    </lineage>
</organism>
<dbReference type="PRINTS" id="PR00598">
    <property type="entry name" value="HTHMARR"/>
</dbReference>
<dbReference type="SMART" id="SM00347">
    <property type="entry name" value="HTH_MARR"/>
    <property type="match status" value="1"/>
</dbReference>
<keyword evidence="3" id="KW-0804">Transcription</keyword>
<evidence type="ECO:0000256" key="1">
    <source>
        <dbReference type="ARBA" id="ARBA00023015"/>
    </source>
</evidence>
<dbReference type="Gene3D" id="1.10.10.10">
    <property type="entry name" value="Winged helix-like DNA-binding domain superfamily/Winged helix DNA-binding domain"/>
    <property type="match status" value="1"/>
</dbReference>
<dbReference type="PANTHER" id="PTHR33164">
    <property type="entry name" value="TRANSCRIPTIONAL REGULATOR, MARR FAMILY"/>
    <property type="match status" value="1"/>
</dbReference>
<comment type="caution">
    <text evidence="5">The sequence shown here is derived from an EMBL/GenBank/DDBJ whole genome shotgun (WGS) entry which is preliminary data.</text>
</comment>
<dbReference type="GO" id="GO:0006950">
    <property type="term" value="P:response to stress"/>
    <property type="evidence" value="ECO:0007669"/>
    <property type="project" value="TreeGrafter"/>
</dbReference>
<dbReference type="PROSITE" id="PS01117">
    <property type="entry name" value="HTH_MARR_1"/>
    <property type="match status" value="1"/>
</dbReference>
<reference evidence="5" key="2">
    <citation type="submission" date="2023-01" db="EMBL/GenBank/DDBJ databases">
        <authorList>
            <person name="Sun Q."/>
            <person name="Evtushenko L."/>
        </authorList>
    </citation>
    <scope>NUCLEOTIDE SEQUENCE</scope>
    <source>
        <strain evidence="5">VKM Ac-1069</strain>
    </source>
</reference>
<dbReference type="RefSeq" id="WP_051736609.1">
    <property type="nucleotide sequence ID" value="NZ_BAAAUZ010000013.1"/>
</dbReference>
<sequence length="161" mass="17516">MQRFCRAVGATAAEDLVDAVMTASRALLAVVARSLASVDEDVTLPQYRALIVLGQRGAQRPADLASTLAVTPSTATRMCDRLVTKELVDRDRVAEDRREVRVTLSDRGRTLVDEVTRRRRAEIAGLLGTLPQADRDAVVDALHTFARAAGEVPEPEWAVLP</sequence>
<dbReference type="PANTHER" id="PTHR33164:SF94">
    <property type="entry name" value="TRANSCRIPTIONAL REGULATORY PROTEIN-RELATED"/>
    <property type="match status" value="1"/>
</dbReference>
<gene>
    <name evidence="5" type="ORF">GCM10017577_05430</name>
</gene>
<keyword evidence="6" id="KW-1185">Reference proteome</keyword>
<evidence type="ECO:0000256" key="3">
    <source>
        <dbReference type="ARBA" id="ARBA00023163"/>
    </source>
</evidence>
<evidence type="ECO:0000313" key="6">
    <source>
        <dbReference type="Proteomes" id="UP001143463"/>
    </source>
</evidence>
<dbReference type="InterPro" id="IPR023187">
    <property type="entry name" value="Tscrpt_reg_MarR-type_CS"/>
</dbReference>
<keyword evidence="1" id="KW-0805">Transcription regulation</keyword>
<name>A0A9W6NUA3_9PSEU</name>
<evidence type="ECO:0000313" key="5">
    <source>
        <dbReference type="EMBL" id="GLL09403.1"/>
    </source>
</evidence>
<reference evidence="5" key="1">
    <citation type="journal article" date="2014" name="Int. J. Syst. Evol. Microbiol.">
        <title>Complete genome sequence of Corynebacterium casei LMG S-19264T (=DSM 44701T), isolated from a smear-ripened cheese.</title>
        <authorList>
            <consortium name="US DOE Joint Genome Institute (JGI-PGF)"/>
            <person name="Walter F."/>
            <person name="Albersmeier A."/>
            <person name="Kalinowski J."/>
            <person name="Ruckert C."/>
        </authorList>
    </citation>
    <scope>NUCLEOTIDE SEQUENCE</scope>
    <source>
        <strain evidence="5">VKM Ac-1069</strain>
    </source>
</reference>
<dbReference type="InterPro" id="IPR000835">
    <property type="entry name" value="HTH_MarR-typ"/>
</dbReference>
<dbReference type="InterPro" id="IPR036388">
    <property type="entry name" value="WH-like_DNA-bd_sf"/>
</dbReference>
<dbReference type="GO" id="GO:0003700">
    <property type="term" value="F:DNA-binding transcription factor activity"/>
    <property type="evidence" value="ECO:0007669"/>
    <property type="project" value="InterPro"/>
</dbReference>
<feature type="domain" description="HTH marR-type" evidence="4">
    <location>
        <begin position="13"/>
        <end position="147"/>
    </location>
</feature>
<evidence type="ECO:0000256" key="2">
    <source>
        <dbReference type="ARBA" id="ARBA00023125"/>
    </source>
</evidence>
<dbReference type="EMBL" id="BSFQ01000002">
    <property type="protein sequence ID" value="GLL09403.1"/>
    <property type="molecule type" value="Genomic_DNA"/>
</dbReference>
<dbReference type="InterPro" id="IPR036390">
    <property type="entry name" value="WH_DNA-bd_sf"/>
</dbReference>
<dbReference type="AlphaFoldDB" id="A0A9W6NUA3"/>
<dbReference type="Proteomes" id="UP001143463">
    <property type="component" value="Unassembled WGS sequence"/>
</dbReference>
<evidence type="ECO:0000259" key="4">
    <source>
        <dbReference type="PROSITE" id="PS50995"/>
    </source>
</evidence>